<protein>
    <recommendedName>
        <fullName evidence="3">exo-alpha-sialidase</fullName>
        <ecNumber evidence="3">3.2.1.18</ecNumber>
    </recommendedName>
</protein>
<evidence type="ECO:0000259" key="4">
    <source>
        <dbReference type="Pfam" id="PF13088"/>
    </source>
</evidence>
<dbReference type="SUPFAM" id="SSF50939">
    <property type="entry name" value="Sialidases"/>
    <property type="match status" value="1"/>
</dbReference>
<dbReference type="PANTHER" id="PTHR10628">
    <property type="entry name" value="SIALIDASE"/>
    <property type="match status" value="1"/>
</dbReference>
<dbReference type="Proteomes" id="UP000623301">
    <property type="component" value="Unassembled WGS sequence"/>
</dbReference>
<organism evidence="5 6">
    <name type="scientific">Aureibaculum flavum</name>
    <dbReference type="NCBI Taxonomy" id="2795986"/>
    <lineage>
        <taxon>Bacteria</taxon>
        <taxon>Pseudomonadati</taxon>
        <taxon>Bacteroidota</taxon>
        <taxon>Flavobacteriia</taxon>
        <taxon>Flavobacteriales</taxon>
        <taxon>Flavobacteriaceae</taxon>
        <taxon>Aureibaculum</taxon>
    </lineage>
</organism>
<feature type="domain" description="Sialidase" evidence="4">
    <location>
        <begin position="64"/>
        <end position="358"/>
    </location>
</feature>
<sequence length="380" mass="42847">MSRSNKIFINILLFIIISNSWGQITSDKEFNNAQENKILNYLFKSDSEDYKCFRIPAIVTTNEGTLLAFAEGRKKGCSDTGNIDLVMKRSEDNGNTWSKLTVIWDDGDNVCGNPAPVVDKVTGAIHLLSTWNLGEDHESEIIAGKSKDTRRIFSFNSIDDGKSWSMPNEITKSVKKQDWTWYATGPVHGIQLEYGKNKGRLIIPSDHIEGESKKYYSHVIYSDDHGMTWQLGGRTNQDQVNECTIVELSDGTLMLNMRNYDRTQKARKIAISTDGGASWEDIYSDNYLVEPICQASLLKVSKNKESDLYFLNPADENKRENMTLKMSRDNGETWSVVKTIYLGASAYSDLTLLLNGNLGLFYEAGNESPYEGIVFEVVKL</sequence>
<dbReference type="CDD" id="cd15482">
    <property type="entry name" value="Sialidase_non-viral"/>
    <property type="match status" value="1"/>
</dbReference>
<comment type="similarity">
    <text evidence="2">Belongs to the glycosyl hydrolase 33 family.</text>
</comment>
<evidence type="ECO:0000256" key="3">
    <source>
        <dbReference type="ARBA" id="ARBA00012733"/>
    </source>
</evidence>
<dbReference type="Pfam" id="PF13088">
    <property type="entry name" value="BNR_2"/>
    <property type="match status" value="1"/>
</dbReference>
<comment type="catalytic activity">
    <reaction evidence="1">
        <text>Hydrolysis of alpha-(2-&gt;3)-, alpha-(2-&gt;6)-, alpha-(2-&gt;8)- glycosidic linkages of terminal sialic acid residues in oligosaccharides, glycoproteins, glycolipids, colominic acid and synthetic substrates.</text>
        <dbReference type="EC" id="3.2.1.18"/>
    </reaction>
</comment>
<keyword evidence="6" id="KW-1185">Reference proteome</keyword>
<dbReference type="InterPro" id="IPR036278">
    <property type="entry name" value="Sialidase_sf"/>
</dbReference>
<dbReference type="Gene3D" id="2.120.10.10">
    <property type="match status" value="1"/>
</dbReference>
<comment type="caution">
    <text evidence="5">The sequence shown here is derived from an EMBL/GenBank/DDBJ whole genome shotgun (WGS) entry which is preliminary data.</text>
</comment>
<accession>A0ABS0WUU1</accession>
<name>A0ABS0WUU1_9FLAO</name>
<evidence type="ECO:0000313" key="5">
    <source>
        <dbReference type="EMBL" id="MBJ2175774.1"/>
    </source>
</evidence>
<dbReference type="RefSeq" id="WP_198842430.1">
    <property type="nucleotide sequence ID" value="NZ_JAEHFJ010000009.1"/>
</dbReference>
<proteinExistence type="inferred from homology"/>
<gene>
    <name evidence="5" type="ORF">JBL43_16085</name>
</gene>
<dbReference type="InterPro" id="IPR026856">
    <property type="entry name" value="Sialidase_fam"/>
</dbReference>
<reference evidence="5 6" key="1">
    <citation type="submission" date="2020-12" db="EMBL/GenBank/DDBJ databases">
        <title>Aureibaculum luteum sp. nov. and Aureibaculum flavum sp. nov., novel members of the family Flavobacteriaceae isolated from Antarctic intertidal sediments.</title>
        <authorList>
            <person name="He X."/>
            <person name="Zhang X."/>
        </authorList>
    </citation>
    <scope>NUCLEOTIDE SEQUENCE [LARGE SCALE GENOMIC DNA]</scope>
    <source>
        <strain evidence="5 6">A20</strain>
    </source>
</reference>
<evidence type="ECO:0000313" key="6">
    <source>
        <dbReference type="Proteomes" id="UP000623301"/>
    </source>
</evidence>
<dbReference type="InterPro" id="IPR011040">
    <property type="entry name" value="Sialidase"/>
</dbReference>
<dbReference type="EC" id="3.2.1.18" evidence="3"/>
<dbReference type="EMBL" id="JAEHFJ010000009">
    <property type="protein sequence ID" value="MBJ2175774.1"/>
    <property type="molecule type" value="Genomic_DNA"/>
</dbReference>
<evidence type="ECO:0000256" key="2">
    <source>
        <dbReference type="ARBA" id="ARBA00009348"/>
    </source>
</evidence>
<dbReference type="PANTHER" id="PTHR10628:SF30">
    <property type="entry name" value="EXO-ALPHA-SIALIDASE"/>
    <property type="match status" value="1"/>
</dbReference>
<evidence type="ECO:0000256" key="1">
    <source>
        <dbReference type="ARBA" id="ARBA00000427"/>
    </source>
</evidence>